<dbReference type="Proteomes" id="UP000594263">
    <property type="component" value="Unplaced"/>
</dbReference>
<name>A0A7N0V440_KALFE</name>
<dbReference type="PROSITE" id="PS51775">
    <property type="entry name" value="GTD_BINDING"/>
    <property type="match status" value="1"/>
</dbReference>
<evidence type="ECO:0000313" key="8">
    <source>
        <dbReference type="Proteomes" id="UP000594263"/>
    </source>
</evidence>
<dbReference type="EnsemblPlants" id="Kaladp0096s0164.1.v1.1">
    <property type="protein sequence ID" value="Kaladp0096s0164.1.v1.1.CDS.1"/>
    <property type="gene ID" value="Kaladp0096s0164.v1.1"/>
</dbReference>
<dbReference type="Gramene" id="Kaladp0096s0164.1.v1.1">
    <property type="protein sequence ID" value="Kaladp0096s0164.1.v1.1.CDS.1"/>
    <property type="gene ID" value="Kaladp0096s0164.v1.1"/>
</dbReference>
<reference evidence="7" key="1">
    <citation type="submission" date="2021-01" db="UniProtKB">
        <authorList>
            <consortium name="EnsemblPlants"/>
        </authorList>
    </citation>
    <scope>IDENTIFICATION</scope>
</reference>
<keyword evidence="2" id="KW-0812">Transmembrane</keyword>
<evidence type="ECO:0000256" key="1">
    <source>
        <dbReference type="ARBA" id="ARBA00004370"/>
    </source>
</evidence>
<keyword evidence="4" id="KW-0472">Membrane</keyword>
<evidence type="ECO:0000256" key="5">
    <source>
        <dbReference type="SAM" id="Coils"/>
    </source>
</evidence>
<organism evidence="7 8">
    <name type="scientific">Kalanchoe fedtschenkoi</name>
    <name type="common">Lavender scallops</name>
    <name type="synonym">South American air plant</name>
    <dbReference type="NCBI Taxonomy" id="63787"/>
    <lineage>
        <taxon>Eukaryota</taxon>
        <taxon>Viridiplantae</taxon>
        <taxon>Streptophyta</taxon>
        <taxon>Embryophyta</taxon>
        <taxon>Tracheophyta</taxon>
        <taxon>Spermatophyta</taxon>
        <taxon>Magnoliopsida</taxon>
        <taxon>eudicotyledons</taxon>
        <taxon>Gunneridae</taxon>
        <taxon>Pentapetalae</taxon>
        <taxon>Saxifragales</taxon>
        <taxon>Crassulaceae</taxon>
        <taxon>Kalanchoe</taxon>
    </lineage>
</organism>
<sequence>MDSEASVASEDMEEGCCDCPCNCNLKRDGGSTAWIRSVKRKFEELEEGEKFVIPGLSYPSLPVARVQIENECTALREIVSSQQETIQELLAELDEERNAAASAANEAMSMILRLQREKAEIQMEARQFKRFAMFLCTFQDVY</sequence>
<feature type="coiled-coil region" evidence="5">
    <location>
        <begin position="79"/>
        <end position="124"/>
    </location>
</feature>
<evidence type="ECO:0000256" key="3">
    <source>
        <dbReference type="ARBA" id="ARBA00022989"/>
    </source>
</evidence>
<dbReference type="Pfam" id="PF04576">
    <property type="entry name" value="Zein-binding"/>
    <property type="match status" value="1"/>
</dbReference>
<dbReference type="OMA" id="MEEGCCD"/>
<evidence type="ECO:0000256" key="2">
    <source>
        <dbReference type="ARBA" id="ARBA00022692"/>
    </source>
</evidence>
<dbReference type="GO" id="GO:0080115">
    <property type="term" value="F:myosin XI tail binding"/>
    <property type="evidence" value="ECO:0007669"/>
    <property type="project" value="UniProtKB-ARBA"/>
</dbReference>
<keyword evidence="3" id="KW-1133">Transmembrane helix</keyword>
<comment type="subcellular location">
    <subcellularLocation>
        <location evidence="1">Membrane</location>
    </subcellularLocation>
</comment>
<dbReference type="InterPro" id="IPR007656">
    <property type="entry name" value="GTD-bd"/>
</dbReference>
<feature type="domain" description="GTD-binding" evidence="6">
    <location>
        <begin position="70"/>
        <end position="142"/>
    </location>
</feature>
<dbReference type="AlphaFoldDB" id="A0A7N0V440"/>
<evidence type="ECO:0000313" key="7">
    <source>
        <dbReference type="EnsemblPlants" id="Kaladp0096s0164.1.v1.1.CDS.1"/>
    </source>
</evidence>
<evidence type="ECO:0000259" key="6">
    <source>
        <dbReference type="PROSITE" id="PS51775"/>
    </source>
</evidence>
<evidence type="ECO:0000256" key="4">
    <source>
        <dbReference type="ARBA" id="ARBA00023136"/>
    </source>
</evidence>
<proteinExistence type="predicted"/>
<dbReference type="PANTHER" id="PTHR31422:SF0">
    <property type="entry name" value="MYOSIN-BINDING PROTEIN 7"/>
    <property type="match status" value="1"/>
</dbReference>
<dbReference type="PANTHER" id="PTHR31422">
    <property type="entry name" value="BNAANNG28530D PROTEIN"/>
    <property type="match status" value="1"/>
</dbReference>
<accession>A0A7N0V440</accession>
<dbReference type="GO" id="GO:0016020">
    <property type="term" value="C:membrane"/>
    <property type="evidence" value="ECO:0007669"/>
    <property type="project" value="UniProtKB-SubCell"/>
</dbReference>
<keyword evidence="5" id="KW-0175">Coiled coil</keyword>
<protein>
    <recommendedName>
        <fullName evidence="6">GTD-binding domain-containing protein</fullName>
    </recommendedName>
</protein>
<keyword evidence="8" id="KW-1185">Reference proteome</keyword>